<evidence type="ECO:0000256" key="2">
    <source>
        <dbReference type="ARBA" id="ARBA00023125"/>
    </source>
</evidence>
<dbReference type="GO" id="GO:0003677">
    <property type="term" value="F:DNA binding"/>
    <property type="evidence" value="ECO:0007669"/>
    <property type="project" value="UniProtKB-KW"/>
</dbReference>
<dbReference type="RefSeq" id="WP_285757000.1">
    <property type="nucleotide sequence ID" value="NZ_BSQG01000001.1"/>
</dbReference>
<dbReference type="CDD" id="cd07377">
    <property type="entry name" value="WHTH_GntR"/>
    <property type="match status" value="1"/>
</dbReference>
<dbReference type="InterPro" id="IPR011663">
    <property type="entry name" value="UTRA"/>
</dbReference>
<reference evidence="5" key="1">
    <citation type="submission" date="2023-02" db="EMBL/GenBank/DDBJ databases">
        <title>Nocardiopsis ansamitocini NBRC 112285.</title>
        <authorList>
            <person name="Ichikawa N."/>
            <person name="Sato H."/>
            <person name="Tonouchi N."/>
        </authorList>
    </citation>
    <scope>NUCLEOTIDE SEQUENCE</scope>
    <source>
        <strain evidence="5">NBRC 112285</strain>
    </source>
</reference>
<dbReference type="PANTHER" id="PTHR44846:SF17">
    <property type="entry name" value="GNTR-FAMILY TRANSCRIPTIONAL REGULATOR"/>
    <property type="match status" value="1"/>
</dbReference>
<feature type="domain" description="HTH gntR-type" evidence="4">
    <location>
        <begin position="6"/>
        <end position="74"/>
    </location>
</feature>
<evidence type="ECO:0000256" key="3">
    <source>
        <dbReference type="ARBA" id="ARBA00023163"/>
    </source>
</evidence>
<dbReference type="InterPro" id="IPR036390">
    <property type="entry name" value="WH_DNA-bd_sf"/>
</dbReference>
<evidence type="ECO:0000259" key="4">
    <source>
        <dbReference type="PROSITE" id="PS50949"/>
    </source>
</evidence>
<dbReference type="Proteomes" id="UP001165092">
    <property type="component" value="Unassembled WGS sequence"/>
</dbReference>
<dbReference type="Pfam" id="PF07702">
    <property type="entry name" value="UTRA"/>
    <property type="match status" value="1"/>
</dbReference>
<dbReference type="Pfam" id="PF00392">
    <property type="entry name" value="GntR"/>
    <property type="match status" value="1"/>
</dbReference>
<evidence type="ECO:0000313" key="6">
    <source>
        <dbReference type="Proteomes" id="UP001165092"/>
    </source>
</evidence>
<dbReference type="GO" id="GO:0003700">
    <property type="term" value="F:DNA-binding transcription factor activity"/>
    <property type="evidence" value="ECO:0007669"/>
    <property type="project" value="InterPro"/>
</dbReference>
<dbReference type="Gene3D" id="1.10.10.10">
    <property type="entry name" value="Winged helix-like DNA-binding domain superfamily/Winged helix DNA-binding domain"/>
    <property type="match status" value="1"/>
</dbReference>
<keyword evidence="2" id="KW-0238">DNA-binding</keyword>
<dbReference type="SMART" id="SM00345">
    <property type="entry name" value="HTH_GNTR"/>
    <property type="match status" value="1"/>
</dbReference>
<dbReference type="Gene3D" id="3.40.1410.10">
    <property type="entry name" value="Chorismate lyase-like"/>
    <property type="match status" value="1"/>
</dbReference>
<dbReference type="SUPFAM" id="SSF46785">
    <property type="entry name" value="Winged helix' DNA-binding domain"/>
    <property type="match status" value="1"/>
</dbReference>
<dbReference type="SUPFAM" id="SSF64288">
    <property type="entry name" value="Chorismate lyase-like"/>
    <property type="match status" value="1"/>
</dbReference>
<proteinExistence type="predicted"/>
<keyword evidence="6" id="KW-1185">Reference proteome</keyword>
<dbReference type="InterPro" id="IPR036388">
    <property type="entry name" value="WH-like_DNA-bd_sf"/>
</dbReference>
<dbReference type="InterPro" id="IPR000524">
    <property type="entry name" value="Tscrpt_reg_HTH_GntR"/>
</dbReference>
<dbReference type="GO" id="GO:0045892">
    <property type="term" value="P:negative regulation of DNA-templated transcription"/>
    <property type="evidence" value="ECO:0007669"/>
    <property type="project" value="TreeGrafter"/>
</dbReference>
<dbReference type="AlphaFoldDB" id="A0A9W6P303"/>
<evidence type="ECO:0000313" key="5">
    <source>
        <dbReference type="EMBL" id="GLU46147.1"/>
    </source>
</evidence>
<dbReference type="SMART" id="SM00866">
    <property type="entry name" value="UTRA"/>
    <property type="match status" value="1"/>
</dbReference>
<accession>A0A9W6P303</accession>
<dbReference type="PROSITE" id="PS50949">
    <property type="entry name" value="HTH_GNTR"/>
    <property type="match status" value="1"/>
</dbReference>
<comment type="caution">
    <text evidence="5">The sequence shown here is derived from an EMBL/GenBank/DDBJ whole genome shotgun (WGS) entry which is preliminary data.</text>
</comment>
<sequence length="254" mass="27983">MIDAPRSRYQQVADLIREAIQRGDYAPGSALPSQPTLAGKYGINQTSIGKAIALLRREGLVRVIKGKGAYVREIPPISRYAVTRYAEAVRESGTARGAFDAEMAQRGHESRTELVQWGETVAPQVASDALDLTAGAKVAIRKRHMHADDVPVQIATSYVPWELAKGTAIAEQDTGSGGTYSRLAEAGHTVERFTETIRSRMPTPEEADFLRLDEDQPVYDVLHTAWTAEGRAVEICVHVMPTTQWVLHYEWPAS</sequence>
<dbReference type="PANTHER" id="PTHR44846">
    <property type="entry name" value="MANNOSYL-D-GLYCERATE TRANSPORT/METABOLISM SYSTEM REPRESSOR MNGR-RELATED"/>
    <property type="match status" value="1"/>
</dbReference>
<dbReference type="InterPro" id="IPR028978">
    <property type="entry name" value="Chorismate_lyase_/UTRA_dom_sf"/>
</dbReference>
<dbReference type="EMBL" id="BSQG01000001">
    <property type="protein sequence ID" value="GLU46147.1"/>
    <property type="molecule type" value="Genomic_DNA"/>
</dbReference>
<evidence type="ECO:0000256" key="1">
    <source>
        <dbReference type="ARBA" id="ARBA00023015"/>
    </source>
</evidence>
<dbReference type="InterPro" id="IPR050679">
    <property type="entry name" value="Bact_HTH_transcr_reg"/>
</dbReference>
<keyword evidence="3" id="KW-0804">Transcription</keyword>
<keyword evidence="1" id="KW-0805">Transcription regulation</keyword>
<name>A0A9W6P303_9ACTN</name>
<organism evidence="5 6">
    <name type="scientific">Nocardiopsis ansamitocini</name>
    <dbReference type="NCBI Taxonomy" id="1670832"/>
    <lineage>
        <taxon>Bacteria</taxon>
        <taxon>Bacillati</taxon>
        <taxon>Actinomycetota</taxon>
        <taxon>Actinomycetes</taxon>
        <taxon>Streptosporangiales</taxon>
        <taxon>Nocardiopsidaceae</taxon>
        <taxon>Nocardiopsis</taxon>
    </lineage>
</organism>
<protein>
    <submittedName>
        <fullName evidence="5">GntR family transcriptional regulator</fullName>
    </submittedName>
</protein>
<gene>
    <name evidence="5" type="ORF">Nans01_04980</name>
</gene>